<reference evidence="1 2" key="1">
    <citation type="submission" date="2016-10" db="EMBL/GenBank/DDBJ databases">
        <authorList>
            <person name="de Groot N.N."/>
        </authorList>
    </citation>
    <scope>NUCLEOTIDE SEQUENCE [LARGE SCALE GENOMIC DNA]</scope>
    <source>
        <strain evidence="1 2">CGMCC 1.5070</strain>
    </source>
</reference>
<protein>
    <recommendedName>
        <fullName evidence="3">N-acetyltransferase domain-containing protein</fullName>
    </recommendedName>
</protein>
<proteinExistence type="predicted"/>
<dbReference type="STRING" id="474960.SAMN05216180_2497"/>
<keyword evidence="2" id="KW-1185">Reference proteome</keyword>
<sequence length="125" mass="14205">MIEIIKTENEDAVRGFCECSNLLYADDFEAYTAIDRNEMIGYCIFQLRDLLTVVDARAKEEYGAELCDGLVRAVLNHACNNGVNTAVFSDRFNIETWKKLQAFGHNVKTVKDIDNFLTNCKKCAH</sequence>
<gene>
    <name evidence="1" type="ORF">SAMN05216180_2497</name>
</gene>
<evidence type="ECO:0000313" key="2">
    <source>
        <dbReference type="Proteomes" id="UP000199158"/>
    </source>
</evidence>
<name>A0A1H8D3A0_9FIRM</name>
<accession>A0A1H8D3A0</accession>
<dbReference type="AlphaFoldDB" id="A0A1H8D3A0"/>
<organism evidence="1 2">
    <name type="scientific">Hydrogenoanaerobacterium saccharovorans</name>
    <dbReference type="NCBI Taxonomy" id="474960"/>
    <lineage>
        <taxon>Bacteria</taxon>
        <taxon>Bacillati</taxon>
        <taxon>Bacillota</taxon>
        <taxon>Clostridia</taxon>
        <taxon>Eubacteriales</taxon>
        <taxon>Oscillospiraceae</taxon>
        <taxon>Hydrogenoanaerobacterium</taxon>
    </lineage>
</organism>
<dbReference type="EMBL" id="FOCG01000002">
    <property type="protein sequence ID" value="SEN01881.1"/>
    <property type="molecule type" value="Genomic_DNA"/>
</dbReference>
<evidence type="ECO:0000313" key="1">
    <source>
        <dbReference type="EMBL" id="SEN01881.1"/>
    </source>
</evidence>
<evidence type="ECO:0008006" key="3">
    <source>
        <dbReference type="Google" id="ProtNLM"/>
    </source>
</evidence>
<dbReference type="RefSeq" id="WP_092755650.1">
    <property type="nucleotide sequence ID" value="NZ_FOCG01000002.1"/>
</dbReference>
<dbReference type="Proteomes" id="UP000199158">
    <property type="component" value="Unassembled WGS sequence"/>
</dbReference>